<keyword evidence="1" id="KW-0813">Transport</keyword>
<dbReference type="Proteomes" id="UP001259832">
    <property type="component" value="Unassembled WGS sequence"/>
</dbReference>
<dbReference type="AlphaFoldDB" id="A0AAD9H0E2"/>
<keyword evidence="8" id="KW-1185">Reference proteome</keyword>
<dbReference type="PANTHER" id="PTHR13258">
    <property type="entry name" value="SYNDETIN"/>
    <property type="match status" value="1"/>
</dbReference>
<name>A0AAD9H0E2_9STRA</name>
<evidence type="ECO:0000313" key="8">
    <source>
        <dbReference type="Proteomes" id="UP001259832"/>
    </source>
</evidence>
<feature type="compositionally biased region" description="Polar residues" evidence="4">
    <location>
        <begin position="1"/>
        <end position="19"/>
    </location>
</feature>
<sequence length="1118" mass="126750">MDFSVSMTQNHGSNAQIQGKKSMELEPPLSVTVAAAAPSPSKPKRSLDLRDMMDELPMLASLKDQKWMARLPRNMFPQLKKSPRNGGDSSPNSSDADTTLLSPDFLPTPRTARAMSVLVPQPNEEVLEALDARYFTENFDPVAHMLENLPEKKNELNVFMRTEISAVDVAKDVILTKLQDDVRANYNSLIQGMKVVQEVDLDLVRAQIHVKNGRRLLATAKHDLILSSLEIVKMKRNRDRVCEIVTLGSQIVHFFDEEEKMNAALHEHRFITAVDICVGLRKGLAREEMQGLTILDEIRLRMQDFIPKLRMQFDQSLRKVAGCFDPLEYKELLQAYITLADHSENLGFEFSSYTLNDVLSKIPEIIVRSIDDMTSEFMRRVFDAVSPKKLKQGKKSVPIEDNNCNKNGEPADVTLTPSSQTVENIKRGYEHLTDLMHTYYLLVQWHRDPFNPLNDDVAYLHRCGIDDDDDDDDDDSEEEDVEKGYHHPHSRHGHGSDRLKGAEPPTHRPRNGTLGHAASPRSLYDQVLCDTGMTLLRYRKIVWESIQKSVLEMIEKLDMTYGYKMEHIITLSLATTTFTEIGEEFTGAPSSKIRSVLRVKCEQYLHTFHDDNIELARMLLDTENWLRVTASTTDGDDNAGLLKLIEKRSGYFFERKVRKDLAVNPIYSRTVFPSFHKDGNPFNVSNSMEWLSMKQGIRFHHETKDGSNGDRMSPRVEDNQVLPVMDPNESEFVLTSSGLAGFVRLCGVYLKMMEHLPHISWDVFRSLNNLFEFNLYAVFTNFIAADDISLLFHGKGGGLIKNDATRWNGLRSGICRIADEINAGEVLLQSSALIYPATSPDNGRTGQQQNSPMSRKVTLRKVTRTPSAVENADETNLYALAERSIACEAIVGQSRLLNSIEELARSYLPDRYLCLMDEVYERNRTTTRELRSFLYSTIATKLVDVPALLDSVSAVSWDIPYISDQHNEYIVILVQKCGEAWGGLQILADGSIPMDAREDIWAAMVQTIMDSLLQAFSTVPKPTPQGRALMLLDLHALQNGLDLINHISSRTVPRGREYVGNYIKAFYYDEEELLEWVQVNKTMYSKIQFANLLKNGIGSTLEIKKLRELVLKIDAIIS</sequence>
<feature type="region of interest" description="Disordered" evidence="4">
    <location>
        <begin position="1"/>
        <end position="47"/>
    </location>
</feature>
<evidence type="ECO:0000256" key="3">
    <source>
        <dbReference type="ARBA" id="ARBA00023054"/>
    </source>
</evidence>
<protein>
    <submittedName>
        <fullName evidence="7">Syndetin</fullName>
    </submittedName>
</protein>
<keyword evidence="3" id="KW-0175">Coiled coil</keyword>
<dbReference type="Pfam" id="PF10474">
    <property type="entry name" value="Syndetin_C"/>
    <property type="match status" value="1"/>
</dbReference>
<keyword evidence="2" id="KW-0653">Protein transport</keyword>
<evidence type="ECO:0000256" key="2">
    <source>
        <dbReference type="ARBA" id="ARBA00022927"/>
    </source>
</evidence>
<dbReference type="GO" id="GO:0042147">
    <property type="term" value="P:retrograde transport, endosome to Golgi"/>
    <property type="evidence" value="ECO:0007669"/>
    <property type="project" value="InterPro"/>
</dbReference>
<evidence type="ECO:0000259" key="5">
    <source>
        <dbReference type="Pfam" id="PF10474"/>
    </source>
</evidence>
<dbReference type="GO" id="GO:0015031">
    <property type="term" value="P:protein transport"/>
    <property type="evidence" value="ECO:0007669"/>
    <property type="project" value="UniProtKB-KW"/>
</dbReference>
<evidence type="ECO:0000259" key="6">
    <source>
        <dbReference type="Pfam" id="PF10475"/>
    </source>
</evidence>
<feature type="domain" description="Syndetin C-terminal" evidence="5">
    <location>
        <begin position="877"/>
        <end position="1114"/>
    </location>
</feature>
<dbReference type="InterPro" id="IPR019515">
    <property type="entry name" value="VPS54_N"/>
</dbReference>
<dbReference type="InterPro" id="IPR019514">
    <property type="entry name" value="Syndetin_C"/>
</dbReference>
<dbReference type="EMBL" id="JASMQC010000001">
    <property type="protein sequence ID" value="KAK1948034.1"/>
    <property type="molecule type" value="Genomic_DNA"/>
</dbReference>
<accession>A0AAD9H0E2</accession>
<dbReference type="InterPro" id="IPR040047">
    <property type="entry name" value="VPS50"/>
</dbReference>
<dbReference type="Pfam" id="PF10475">
    <property type="entry name" value="Vps54_N"/>
    <property type="match status" value="1"/>
</dbReference>
<evidence type="ECO:0000256" key="1">
    <source>
        <dbReference type="ARBA" id="ARBA00022448"/>
    </source>
</evidence>
<gene>
    <name evidence="7" type="ORF">P3T76_000324</name>
</gene>
<reference evidence="7" key="1">
    <citation type="submission" date="2023-08" db="EMBL/GenBank/DDBJ databases">
        <title>Reference Genome Resource for the Citrus Pathogen Phytophthora citrophthora.</title>
        <authorList>
            <person name="Moller H."/>
            <person name="Coetzee B."/>
            <person name="Rose L.J."/>
            <person name="Van Niekerk J.M."/>
        </authorList>
    </citation>
    <scope>NUCLEOTIDE SEQUENCE</scope>
    <source>
        <strain evidence="7">STE-U-9442</strain>
    </source>
</reference>
<evidence type="ECO:0000256" key="4">
    <source>
        <dbReference type="SAM" id="MobiDB-lite"/>
    </source>
</evidence>
<dbReference type="GO" id="GO:0005829">
    <property type="term" value="C:cytosol"/>
    <property type="evidence" value="ECO:0007669"/>
    <property type="project" value="GOC"/>
</dbReference>
<comment type="caution">
    <text evidence="7">The sequence shown here is derived from an EMBL/GenBank/DDBJ whole genome shotgun (WGS) entry which is preliminary data.</text>
</comment>
<feature type="compositionally biased region" description="Polar residues" evidence="4">
    <location>
        <begin position="87"/>
        <end position="101"/>
    </location>
</feature>
<feature type="region of interest" description="Disordered" evidence="4">
    <location>
        <begin position="393"/>
        <end position="415"/>
    </location>
</feature>
<proteinExistence type="predicted"/>
<feature type="compositionally biased region" description="Acidic residues" evidence="4">
    <location>
        <begin position="467"/>
        <end position="481"/>
    </location>
</feature>
<feature type="domain" description="Vacuolar protein sorting-associated protein 54 N-terminal" evidence="6">
    <location>
        <begin position="127"/>
        <end position="343"/>
    </location>
</feature>
<dbReference type="GO" id="GO:1990745">
    <property type="term" value="C:EARP complex"/>
    <property type="evidence" value="ECO:0007669"/>
    <property type="project" value="InterPro"/>
</dbReference>
<feature type="compositionally biased region" description="Low complexity" evidence="4">
    <location>
        <begin position="27"/>
        <end position="39"/>
    </location>
</feature>
<dbReference type="GO" id="GO:0000149">
    <property type="term" value="F:SNARE binding"/>
    <property type="evidence" value="ECO:0007669"/>
    <property type="project" value="TreeGrafter"/>
</dbReference>
<dbReference type="PANTHER" id="PTHR13258:SF0">
    <property type="entry name" value="SYNDETIN"/>
    <property type="match status" value="1"/>
</dbReference>
<dbReference type="GO" id="GO:0032456">
    <property type="term" value="P:endocytic recycling"/>
    <property type="evidence" value="ECO:0007669"/>
    <property type="project" value="InterPro"/>
</dbReference>
<evidence type="ECO:0000313" key="7">
    <source>
        <dbReference type="EMBL" id="KAK1948034.1"/>
    </source>
</evidence>
<organism evidence="7 8">
    <name type="scientific">Phytophthora citrophthora</name>
    <dbReference type="NCBI Taxonomy" id="4793"/>
    <lineage>
        <taxon>Eukaryota</taxon>
        <taxon>Sar</taxon>
        <taxon>Stramenopiles</taxon>
        <taxon>Oomycota</taxon>
        <taxon>Peronosporomycetes</taxon>
        <taxon>Peronosporales</taxon>
        <taxon>Peronosporaceae</taxon>
        <taxon>Phytophthora</taxon>
    </lineage>
</organism>
<feature type="region of interest" description="Disordered" evidence="4">
    <location>
        <begin position="467"/>
        <end position="518"/>
    </location>
</feature>
<feature type="region of interest" description="Disordered" evidence="4">
    <location>
        <begin position="77"/>
        <end position="104"/>
    </location>
</feature>